<gene>
    <name evidence="1" type="ORF">JCM21738_5219</name>
</gene>
<dbReference type="EMBL" id="BAUW01000131">
    <property type="protein sequence ID" value="GAE48138.1"/>
    <property type="molecule type" value="Genomic_DNA"/>
</dbReference>
<organism evidence="1 2">
    <name type="scientific">Mesobacillus boroniphilus JCM 21738</name>
    <dbReference type="NCBI Taxonomy" id="1294265"/>
    <lineage>
        <taxon>Bacteria</taxon>
        <taxon>Bacillati</taxon>
        <taxon>Bacillota</taxon>
        <taxon>Bacilli</taxon>
        <taxon>Bacillales</taxon>
        <taxon>Bacillaceae</taxon>
        <taxon>Mesobacillus</taxon>
    </lineage>
</organism>
<accession>W4RW93</accession>
<evidence type="ECO:0000313" key="2">
    <source>
        <dbReference type="Proteomes" id="UP000018949"/>
    </source>
</evidence>
<proteinExistence type="predicted"/>
<dbReference type="AlphaFoldDB" id="W4RW93"/>
<sequence length="275" mass="32261">MVSSFGGSYVSNEIPYGKKVEISEQINNILGITVDESFFYVGELKRQEVGYHSLLGGPPIIQEQGTKQEKTKGQLFNKLFKKLDEYEEMIVYSKYLNKFQVIPLALKNEGLSYDEDIRVKIFIPKNVFILTKNNIRIPDFSLIRDFTGYGSYFNTYLRHHQDSKVRENINYLYKPYKSVVAKNNEKEIKEANENFKWYVGSFFNFDYFEDDAESNVLVYHFDKLNANEAISFPSFILVQASSYFLIRYEITSKKLGRINKGELLYKIESREERTK</sequence>
<dbReference type="Proteomes" id="UP000018949">
    <property type="component" value="Unassembled WGS sequence"/>
</dbReference>
<evidence type="ECO:0000313" key="1">
    <source>
        <dbReference type="EMBL" id="GAE48138.1"/>
    </source>
</evidence>
<keyword evidence="2" id="KW-1185">Reference proteome</keyword>
<comment type="caution">
    <text evidence="1">The sequence shown here is derived from an EMBL/GenBank/DDBJ whole genome shotgun (WGS) entry which is preliminary data.</text>
</comment>
<reference evidence="1 2" key="1">
    <citation type="submission" date="2013-12" db="EMBL/GenBank/DDBJ databases">
        <title>NBRP : Genome information of microbial organism related human and environment.</title>
        <authorList>
            <person name="Hattori M."/>
            <person name="Oshima K."/>
            <person name="Inaba H."/>
            <person name="Suda W."/>
            <person name="Sakamoto M."/>
            <person name="Iino T."/>
            <person name="Kitahara M."/>
            <person name="Oshida Y."/>
            <person name="Iida T."/>
            <person name="Kudo T."/>
            <person name="Itoh T."/>
            <person name="Ahmed I."/>
            <person name="Ohkuma M."/>
        </authorList>
    </citation>
    <scope>NUCLEOTIDE SEQUENCE [LARGE SCALE GENOMIC DNA]</scope>
    <source>
        <strain evidence="1 2">JCM 21738</strain>
    </source>
</reference>
<name>W4RW93_9BACI</name>
<protein>
    <submittedName>
        <fullName evidence="1">Uncharacterized protein</fullName>
    </submittedName>
</protein>